<evidence type="ECO:0000313" key="15">
    <source>
        <dbReference type="WBParaSite" id="SMUV_0000444301-mRNA-1"/>
    </source>
</evidence>
<evidence type="ECO:0000313" key="14">
    <source>
        <dbReference type="Proteomes" id="UP000046393"/>
    </source>
</evidence>
<dbReference type="InterPro" id="IPR041525">
    <property type="entry name" value="N/Namide_PRibTrfase"/>
</dbReference>
<dbReference type="SUPFAM" id="SSF75620">
    <property type="entry name" value="Release factor"/>
    <property type="match status" value="1"/>
</dbReference>
<evidence type="ECO:0000256" key="10">
    <source>
        <dbReference type="SAM" id="MobiDB-lite"/>
    </source>
</evidence>
<dbReference type="InterPro" id="IPR045853">
    <property type="entry name" value="Pep_chain_release_fac_I_sf"/>
</dbReference>
<dbReference type="Gene3D" id="3.30.160.20">
    <property type="match status" value="1"/>
</dbReference>
<dbReference type="Pfam" id="PF00472">
    <property type="entry name" value="RF-1"/>
    <property type="match status" value="1"/>
</dbReference>
<dbReference type="SUPFAM" id="SSF51690">
    <property type="entry name" value="Nicotinate/Quinolinate PRTase C-terminal domain-like"/>
    <property type="match status" value="1"/>
</dbReference>
<dbReference type="GO" id="GO:0009435">
    <property type="term" value="P:NAD+ biosynthetic process"/>
    <property type="evidence" value="ECO:0007669"/>
    <property type="project" value="UniProtKB-UniPathway"/>
</dbReference>
<comment type="similarity">
    <text evidence="2">Belongs to the NAPRTase family.</text>
</comment>
<dbReference type="UniPathway" id="UPA00253"/>
<dbReference type="CDD" id="cd01569">
    <property type="entry name" value="PBEF_like"/>
    <property type="match status" value="1"/>
</dbReference>
<dbReference type="EC" id="2.4.2.12" evidence="7"/>
<dbReference type="PANTHER" id="PTHR43816:SF1">
    <property type="entry name" value="NICOTINAMIDE PHOSPHORIBOSYLTRANSFERASE"/>
    <property type="match status" value="1"/>
</dbReference>
<dbReference type="NCBIfam" id="NF006629">
    <property type="entry name" value="PRK09198.1"/>
    <property type="match status" value="1"/>
</dbReference>
<keyword evidence="14" id="KW-1185">Reference proteome</keyword>
<comment type="catalytic activity">
    <reaction evidence="9">
        <text>beta-nicotinamide D-ribonucleotide + diphosphate = 5-phospho-alpha-D-ribose 1-diphosphate + nicotinamide + H(+)</text>
        <dbReference type="Rhea" id="RHEA:16149"/>
        <dbReference type="ChEBI" id="CHEBI:14649"/>
        <dbReference type="ChEBI" id="CHEBI:15378"/>
        <dbReference type="ChEBI" id="CHEBI:17154"/>
        <dbReference type="ChEBI" id="CHEBI:33019"/>
        <dbReference type="ChEBI" id="CHEBI:58017"/>
        <dbReference type="EC" id="2.4.2.12"/>
    </reaction>
    <physiologicalReaction direction="right-to-left" evidence="9">
        <dbReference type="Rhea" id="RHEA:16151"/>
    </physiologicalReaction>
</comment>
<keyword evidence="3" id="KW-0662">Pyridine nucleotide biosynthesis</keyword>
<dbReference type="GO" id="GO:0003747">
    <property type="term" value="F:translation release factor activity"/>
    <property type="evidence" value="ECO:0007669"/>
    <property type="project" value="InterPro"/>
</dbReference>
<dbReference type="Pfam" id="PF04095">
    <property type="entry name" value="NAPRTase"/>
    <property type="match status" value="1"/>
</dbReference>
<dbReference type="Gene3D" id="3.20.20.70">
    <property type="entry name" value="Aldolase class I"/>
    <property type="match status" value="1"/>
</dbReference>
<feature type="domain" description="Nicotinamide phosphoribosyltransferase N-terminal" evidence="13">
    <location>
        <begin position="9"/>
        <end position="106"/>
    </location>
</feature>
<evidence type="ECO:0000259" key="13">
    <source>
        <dbReference type="Pfam" id="PF18127"/>
    </source>
</evidence>
<organism evidence="14 15">
    <name type="scientific">Syphacia muris</name>
    <dbReference type="NCBI Taxonomy" id="451379"/>
    <lineage>
        <taxon>Eukaryota</taxon>
        <taxon>Metazoa</taxon>
        <taxon>Ecdysozoa</taxon>
        <taxon>Nematoda</taxon>
        <taxon>Chromadorea</taxon>
        <taxon>Rhabditida</taxon>
        <taxon>Spirurina</taxon>
        <taxon>Oxyuridomorpha</taxon>
        <taxon>Oxyuroidea</taxon>
        <taxon>Oxyuridae</taxon>
        <taxon>Syphacia</taxon>
    </lineage>
</organism>
<evidence type="ECO:0000256" key="3">
    <source>
        <dbReference type="ARBA" id="ARBA00022642"/>
    </source>
</evidence>
<dbReference type="AlphaFoldDB" id="A0A0N5AJ24"/>
<evidence type="ECO:0000256" key="4">
    <source>
        <dbReference type="ARBA" id="ARBA00022676"/>
    </source>
</evidence>
<evidence type="ECO:0000259" key="12">
    <source>
        <dbReference type="Pfam" id="PF04095"/>
    </source>
</evidence>
<dbReference type="STRING" id="451379.A0A0N5AJ24"/>
<dbReference type="InterPro" id="IPR041529">
    <property type="entry name" value="DUF5598"/>
</dbReference>
<dbReference type="InterPro" id="IPR013785">
    <property type="entry name" value="Aldolase_TIM"/>
</dbReference>
<comment type="similarity">
    <text evidence="1">Belongs to the prokaryotic/mitochondrial release factor family.</text>
</comment>
<evidence type="ECO:0000256" key="7">
    <source>
        <dbReference type="ARBA" id="ARBA00035024"/>
    </source>
</evidence>
<sequence length="629" mass="71732">MDSCESVDNVLYLADSYKISHYKQYPAGTSHIYAYFESRGGKFPEVCFFGLQYVLKRWLVGSVVNRKMVEEAKKFYFSHFGGQEIFNYDGWMHIVEKHGGYLPLKIKAVPEGTVVPVRNVLFTVENTDPEVPWLTTWFETLLVQIWYPMTVCTISRAQKLLIAQYLDETSETIDHLPFKLHDFGYRGASSIESASIGGAAHLVNFVGTDTVAGVKLCRKYYSEPMAGSSVPAAEHSTITAWQKNGESAAYLNILQSFLSGPVSVVSDSYDLFHAVSKIWGEELKKYVEERSERGSLVIRPDSGDPVKVVLKVLNLLAEKFPTTVNSKGYRLLPSYIRVMQGDGICYESIAEILQELKKNKWSSENLIFGTGGALLQKLNRDTQKCAFKCSHIIVDGNERDIWKCPKTDVSKTSKKGRLTLEKDKDGNFVTVQEGRGDESKDLLVTVFENGKLLVDYTLSEIRNRAEIDLVRKLKRNELMFNRLISPKQMLRDYHFPEIRREDCEQIIFVCVFLQKSISGWGPGGQKVNKAQNAVMLKHLPTGVTVKVHQSRALSENIKIAYERFSHCSFTLTLDRRTFLLKLAVDRKINGENCYEQQLKALQREKEEKTRRRKSAARKLKEQLREQSEE</sequence>
<keyword evidence="5" id="KW-0808">Transferase</keyword>
<dbReference type="PANTHER" id="PTHR43816">
    <property type="entry name" value="NICOTINAMIDE PHOSPHORIBOSYLTRANSFERASE"/>
    <property type="match status" value="1"/>
</dbReference>
<evidence type="ECO:0000256" key="8">
    <source>
        <dbReference type="ARBA" id="ARBA00035036"/>
    </source>
</evidence>
<dbReference type="GO" id="GO:0047280">
    <property type="term" value="F:nicotinamide phosphoribosyltransferase activity"/>
    <property type="evidence" value="ECO:0007669"/>
    <property type="project" value="UniProtKB-EC"/>
</dbReference>
<protein>
    <recommendedName>
        <fullName evidence="8">Nicotinamide phosphoribosyltransferase</fullName>
        <ecNumber evidence="7">2.4.2.12</ecNumber>
    </recommendedName>
</protein>
<feature type="domain" description="Nicotinate/nicotinamide phosphoribosyltransferase" evidence="12">
    <location>
        <begin position="178"/>
        <end position="450"/>
    </location>
</feature>
<proteinExistence type="inferred from homology"/>
<evidence type="ECO:0000256" key="1">
    <source>
        <dbReference type="ARBA" id="ARBA00010835"/>
    </source>
</evidence>
<dbReference type="Proteomes" id="UP000046393">
    <property type="component" value="Unplaced"/>
</dbReference>
<dbReference type="WBParaSite" id="SMUV_0000444301-mRNA-1">
    <property type="protein sequence ID" value="SMUV_0000444301-mRNA-1"/>
    <property type="gene ID" value="SMUV_0000444301"/>
</dbReference>
<dbReference type="InterPro" id="IPR016471">
    <property type="entry name" value="Nicotinamide_PRibTrfase"/>
</dbReference>
<evidence type="ECO:0000256" key="6">
    <source>
        <dbReference type="ARBA" id="ARBA00035007"/>
    </source>
</evidence>
<evidence type="ECO:0000256" key="5">
    <source>
        <dbReference type="ARBA" id="ARBA00022679"/>
    </source>
</evidence>
<reference evidence="15" key="1">
    <citation type="submission" date="2017-02" db="UniProtKB">
        <authorList>
            <consortium name="WormBaseParasite"/>
        </authorList>
    </citation>
    <scope>IDENTIFICATION</scope>
</reference>
<comment type="pathway">
    <text evidence="6">Cofactor biosynthesis; NAD(+) biosynthesis; nicotinamide D-ribonucleotide from 5-phospho-alpha-D-ribose 1-diphosphate and nicotinamide: step 1/1.</text>
</comment>
<evidence type="ECO:0000256" key="2">
    <source>
        <dbReference type="ARBA" id="ARBA00010897"/>
    </source>
</evidence>
<dbReference type="InterPro" id="IPR000352">
    <property type="entry name" value="Pep_chain_release_fac_I"/>
</dbReference>
<name>A0A0N5AJ24_9BILA</name>
<dbReference type="Pfam" id="PF18127">
    <property type="entry name" value="NAMPT_N"/>
    <property type="match status" value="1"/>
</dbReference>
<accession>A0A0N5AJ24</accession>
<feature type="region of interest" description="Disordered" evidence="10">
    <location>
        <begin position="604"/>
        <end position="629"/>
    </location>
</feature>
<keyword evidence="4" id="KW-0328">Glycosyltransferase</keyword>
<feature type="compositionally biased region" description="Basic and acidic residues" evidence="10">
    <location>
        <begin position="618"/>
        <end position="629"/>
    </location>
</feature>
<evidence type="ECO:0000256" key="9">
    <source>
        <dbReference type="ARBA" id="ARBA00047835"/>
    </source>
</evidence>
<evidence type="ECO:0000259" key="11">
    <source>
        <dbReference type="Pfam" id="PF00472"/>
    </source>
</evidence>
<dbReference type="InterPro" id="IPR036068">
    <property type="entry name" value="Nicotinate_pribotase-like_C"/>
</dbReference>
<feature type="domain" description="Prokaryotic-type class I peptide chain release factors" evidence="11">
    <location>
        <begin position="519"/>
        <end position="564"/>
    </location>
</feature>